<dbReference type="Gene3D" id="1.20.1270.340">
    <property type="match status" value="1"/>
</dbReference>
<dbReference type="AlphaFoldDB" id="A0A1C4ALI9"/>
<evidence type="ECO:0000313" key="2">
    <source>
        <dbReference type="Proteomes" id="UP000198975"/>
    </source>
</evidence>
<name>A0A1C4ALI9_9ENTR</name>
<dbReference type="InterPro" id="IPR038338">
    <property type="entry name" value="PriC_sf"/>
</dbReference>
<keyword evidence="2" id="KW-1185">Reference proteome</keyword>
<dbReference type="Proteomes" id="UP000198975">
    <property type="component" value="Unassembled WGS sequence"/>
</dbReference>
<dbReference type="OrthoDB" id="6402824at2"/>
<dbReference type="NCBIfam" id="NF007500">
    <property type="entry name" value="PRK10093.1"/>
    <property type="match status" value="1"/>
</dbReference>
<protein>
    <submittedName>
        <fullName evidence="1">Restart primosome assembly protein PriC</fullName>
    </submittedName>
</protein>
<reference evidence="2" key="1">
    <citation type="submission" date="2016-08" db="EMBL/GenBank/DDBJ databases">
        <authorList>
            <person name="Varghese N."/>
            <person name="Submissions Spin"/>
        </authorList>
    </citation>
    <scope>NUCLEOTIDE SEQUENCE [LARGE SCALE GENOMIC DNA]</scope>
    <source>
        <strain evidence="2">REICA_082</strain>
    </source>
</reference>
<dbReference type="RefSeq" id="WP_061497083.1">
    <property type="nucleotide sequence ID" value="NZ_CP115659.1"/>
</dbReference>
<organism evidence="1 2">
    <name type="scientific">Kosakonia oryzendophytica</name>
    <dbReference type="NCBI Taxonomy" id="1005665"/>
    <lineage>
        <taxon>Bacteria</taxon>
        <taxon>Pseudomonadati</taxon>
        <taxon>Pseudomonadota</taxon>
        <taxon>Gammaproteobacteria</taxon>
        <taxon>Enterobacterales</taxon>
        <taxon>Enterobacteriaceae</taxon>
        <taxon>Kosakonia</taxon>
    </lineage>
</organism>
<evidence type="ECO:0000313" key="1">
    <source>
        <dbReference type="EMBL" id="SCB95366.1"/>
    </source>
</evidence>
<sequence length="175" mass="20224">MKSAALLQRLEQQLAVLRQQAAPLAQHATVSPRFDRHLFRTRSTHMQAYVDEIADNMQALRHAADNNSLAQVVWLAEHLTAQIAALTRESAVWSLREWDHASPAVARWQRKRLQHQDYERRLLEMQQQREQRLSQATTLAEQQQLHNEVAALAARLARCRSALDNIERVLAQITR</sequence>
<dbReference type="InterPro" id="IPR010890">
    <property type="entry name" value="PriC"/>
</dbReference>
<dbReference type="Pfam" id="PF07445">
    <property type="entry name" value="PriC"/>
    <property type="match status" value="1"/>
</dbReference>
<gene>
    <name evidence="1" type="ORF">GA0061071_103151</name>
</gene>
<dbReference type="EMBL" id="FMAY01000003">
    <property type="protein sequence ID" value="SCB95366.1"/>
    <property type="molecule type" value="Genomic_DNA"/>
</dbReference>
<accession>A0A1C4ALI9</accession>
<proteinExistence type="predicted"/>